<reference evidence="1" key="1">
    <citation type="submission" date="2023-04" db="EMBL/GenBank/DDBJ databases">
        <title>Phytophthora fragariaefolia NBRC 109709.</title>
        <authorList>
            <person name="Ichikawa N."/>
            <person name="Sato H."/>
            <person name="Tonouchi N."/>
        </authorList>
    </citation>
    <scope>NUCLEOTIDE SEQUENCE</scope>
    <source>
        <strain evidence="1">NBRC 109709</strain>
    </source>
</reference>
<dbReference type="InterPro" id="IPR036397">
    <property type="entry name" value="RNaseH_sf"/>
</dbReference>
<evidence type="ECO:0000313" key="2">
    <source>
        <dbReference type="Proteomes" id="UP001165121"/>
    </source>
</evidence>
<proteinExistence type="predicted"/>
<dbReference type="Gene3D" id="3.30.420.10">
    <property type="entry name" value="Ribonuclease H-like superfamily/Ribonuclease H"/>
    <property type="match status" value="1"/>
</dbReference>
<protein>
    <submittedName>
        <fullName evidence="1">Unnamed protein product</fullName>
    </submittedName>
</protein>
<comment type="caution">
    <text evidence="1">The sequence shown here is derived from an EMBL/GenBank/DDBJ whole genome shotgun (WGS) entry which is preliminary data.</text>
</comment>
<dbReference type="AlphaFoldDB" id="A0A9W6U6H9"/>
<sequence>MSPSTYETTDFFKEIGATLLAWPARSPDLNPIENVWALRADKVYSHGKQYHSVPELKAAVMKAWDSVTMEEITTLLDSMGKRCFEVAKRLGDKTHY</sequence>
<organism evidence="1 2">
    <name type="scientific">Phytophthora fragariaefolia</name>
    <dbReference type="NCBI Taxonomy" id="1490495"/>
    <lineage>
        <taxon>Eukaryota</taxon>
        <taxon>Sar</taxon>
        <taxon>Stramenopiles</taxon>
        <taxon>Oomycota</taxon>
        <taxon>Peronosporomycetes</taxon>
        <taxon>Peronosporales</taxon>
        <taxon>Peronosporaceae</taxon>
        <taxon>Phytophthora</taxon>
    </lineage>
</organism>
<dbReference type="GO" id="GO:0003676">
    <property type="term" value="F:nucleic acid binding"/>
    <property type="evidence" value="ECO:0007669"/>
    <property type="project" value="InterPro"/>
</dbReference>
<accession>A0A9W6U6H9</accession>
<name>A0A9W6U6H9_9STRA</name>
<dbReference type="Proteomes" id="UP001165121">
    <property type="component" value="Unassembled WGS sequence"/>
</dbReference>
<dbReference type="OrthoDB" id="164332at2759"/>
<keyword evidence="2" id="KW-1185">Reference proteome</keyword>
<evidence type="ECO:0000313" key="1">
    <source>
        <dbReference type="EMBL" id="GMF26942.1"/>
    </source>
</evidence>
<dbReference type="EMBL" id="BSXT01000421">
    <property type="protein sequence ID" value="GMF26942.1"/>
    <property type="molecule type" value="Genomic_DNA"/>
</dbReference>
<gene>
    <name evidence="1" type="ORF">Pfra01_000521400</name>
</gene>